<dbReference type="KEGG" id="mmw:Mmwyl1_0594"/>
<dbReference type="AlphaFoldDB" id="A6VSU9"/>
<dbReference type="OrthoDB" id="6119186at2"/>
<accession>A6VSU9</accession>
<sequence>MIPKYKDISDLLDKGATVEALERIMELREATLELQEENLDLKVKVKKLEEELEEKAKLNYEAPFYWMIEGDNKDGPFCQKCFDSDTKKIRLQTNGNDYWICNACKSQYRGKEFKVRKTKRVSSVSNHWLGN</sequence>
<name>A6VSU9_MARMS</name>
<protein>
    <submittedName>
        <fullName evidence="2">Uncharacterized protein</fullName>
    </submittedName>
</protein>
<feature type="coiled-coil region" evidence="1">
    <location>
        <begin position="18"/>
        <end position="58"/>
    </location>
</feature>
<evidence type="ECO:0000256" key="1">
    <source>
        <dbReference type="SAM" id="Coils"/>
    </source>
</evidence>
<dbReference type="STRING" id="400668.Mmwyl1_0594"/>
<dbReference type="HOGENOM" id="CLU_135062_0_0_6"/>
<evidence type="ECO:0000313" key="2">
    <source>
        <dbReference type="EMBL" id="ABR69528.1"/>
    </source>
</evidence>
<dbReference type="EMBL" id="CP000749">
    <property type="protein sequence ID" value="ABR69528.1"/>
    <property type="molecule type" value="Genomic_DNA"/>
</dbReference>
<gene>
    <name evidence="2" type="ordered locus">Mmwyl1_0594</name>
</gene>
<reference evidence="2" key="1">
    <citation type="submission" date="2007-06" db="EMBL/GenBank/DDBJ databases">
        <title>Complete sequence of Marinomonas sp. MWYL1.</title>
        <authorList>
            <consortium name="US DOE Joint Genome Institute"/>
            <person name="Copeland A."/>
            <person name="Lucas S."/>
            <person name="Lapidus A."/>
            <person name="Barry K."/>
            <person name="Glavina del Rio T."/>
            <person name="Dalin E."/>
            <person name="Tice H."/>
            <person name="Pitluck S."/>
            <person name="Kiss H."/>
            <person name="Brettin T."/>
            <person name="Bruce D."/>
            <person name="Detter J.C."/>
            <person name="Han C."/>
            <person name="Schmutz J."/>
            <person name="Larimer F."/>
            <person name="Land M."/>
            <person name="Hauser L."/>
            <person name="Kyrpides N."/>
            <person name="Kim E."/>
            <person name="Johnston A.W.B."/>
            <person name="Todd J.D."/>
            <person name="Rogers R."/>
            <person name="Wexler M."/>
            <person name="Bond P.L."/>
            <person name="Li Y."/>
            <person name="Richardson P."/>
        </authorList>
    </citation>
    <scope>NUCLEOTIDE SEQUENCE [LARGE SCALE GENOMIC DNA]</scope>
    <source>
        <strain evidence="2">MWYL1</strain>
    </source>
</reference>
<proteinExistence type="predicted"/>
<keyword evidence="1" id="KW-0175">Coiled coil</keyword>
<organism evidence="2">
    <name type="scientific">Marinomonas sp. (strain MWYL1)</name>
    <dbReference type="NCBI Taxonomy" id="400668"/>
    <lineage>
        <taxon>Bacteria</taxon>
        <taxon>Pseudomonadati</taxon>
        <taxon>Pseudomonadota</taxon>
        <taxon>Gammaproteobacteria</taxon>
        <taxon>Oceanospirillales</taxon>
        <taxon>Oceanospirillaceae</taxon>
        <taxon>Marinomonas</taxon>
    </lineage>
</organism>